<gene>
    <name evidence="3" type="ORF">NYP18_10760</name>
</gene>
<feature type="domain" description="AbiEi antitoxin N-terminal" evidence="2">
    <location>
        <begin position="6"/>
        <end position="40"/>
    </location>
</feature>
<protein>
    <submittedName>
        <fullName evidence="3">DUF559 domain-containing protein</fullName>
    </submittedName>
</protein>
<evidence type="ECO:0000259" key="1">
    <source>
        <dbReference type="Pfam" id="PF04480"/>
    </source>
</evidence>
<comment type="caution">
    <text evidence="3">The sequence shown here is derived from an EMBL/GenBank/DDBJ whole genome shotgun (WGS) entry which is preliminary data.</text>
</comment>
<keyword evidence="4" id="KW-1185">Reference proteome</keyword>
<dbReference type="SUPFAM" id="SSF52980">
    <property type="entry name" value="Restriction endonuclease-like"/>
    <property type="match status" value="1"/>
</dbReference>
<feature type="domain" description="DUF559" evidence="1">
    <location>
        <begin position="175"/>
        <end position="267"/>
    </location>
</feature>
<name>A0ABT2FY09_9CORY</name>
<dbReference type="InterPro" id="IPR007569">
    <property type="entry name" value="DUF559"/>
</dbReference>
<dbReference type="Proteomes" id="UP001205965">
    <property type="component" value="Unassembled WGS sequence"/>
</dbReference>
<dbReference type="RefSeq" id="WP_259428199.1">
    <property type="nucleotide sequence ID" value="NZ_JANWTC010000008.1"/>
</dbReference>
<proteinExistence type="predicted"/>
<evidence type="ECO:0000313" key="4">
    <source>
        <dbReference type="Proteomes" id="UP001205965"/>
    </source>
</evidence>
<organism evidence="3 4">
    <name type="scientific">Corynebacterium lemuris</name>
    <dbReference type="NCBI Taxonomy" id="1859292"/>
    <lineage>
        <taxon>Bacteria</taxon>
        <taxon>Bacillati</taxon>
        <taxon>Actinomycetota</taxon>
        <taxon>Actinomycetes</taxon>
        <taxon>Mycobacteriales</taxon>
        <taxon>Corynebacteriaceae</taxon>
        <taxon>Corynebacterium</taxon>
    </lineage>
</organism>
<dbReference type="InterPro" id="IPR011335">
    <property type="entry name" value="Restrct_endonuc-II-like"/>
</dbReference>
<dbReference type="Pfam" id="PF04480">
    <property type="entry name" value="DUF559"/>
    <property type="match status" value="1"/>
</dbReference>
<dbReference type="EMBL" id="JANWTC010000008">
    <property type="protein sequence ID" value="MCS5480134.1"/>
    <property type="molecule type" value="Genomic_DNA"/>
</dbReference>
<sequence>MEPRQILRTAELNALGHSRHKISKLVDAGQLHRIDHGIYCTSRPSGDYLLRALQRSRPHLVFTGKTAWQVYEKKHISVPVHALVPRNRHRSGSPYLRITTASTTPHRLIDGLRIATPVRAALDMPTKDENWAVWLLEKQYPGRTGQAELEEDLAAFRKIPKRLRELVARAAVGGDSMTERILFRVLRGRGIVMEQNKLVGHYFRDGVSEKHKLIIEVNGYEYHRTRDVLVKDHWKANDAHIRGYRHLTYSDACIDMHLHSVVAQIEALIAGEERLSAPVWNCHSALRATHREWK</sequence>
<dbReference type="Pfam" id="PF13338">
    <property type="entry name" value="AbiEi_4"/>
    <property type="match status" value="1"/>
</dbReference>
<dbReference type="InterPro" id="IPR025159">
    <property type="entry name" value="AbiEi_N"/>
</dbReference>
<dbReference type="Gene3D" id="3.40.960.10">
    <property type="entry name" value="VSR Endonuclease"/>
    <property type="match status" value="1"/>
</dbReference>
<evidence type="ECO:0000313" key="3">
    <source>
        <dbReference type="EMBL" id="MCS5480134.1"/>
    </source>
</evidence>
<reference evidence="3 4" key="1">
    <citation type="submission" date="2022-08" db="EMBL/GenBank/DDBJ databases">
        <title>YIM 101645 draft genome.</title>
        <authorList>
            <person name="Chen X."/>
        </authorList>
    </citation>
    <scope>NUCLEOTIDE SEQUENCE [LARGE SCALE GENOMIC DNA]</scope>
    <source>
        <strain evidence="3 4">YIM 101645</strain>
    </source>
</reference>
<accession>A0ABT2FY09</accession>
<evidence type="ECO:0000259" key="2">
    <source>
        <dbReference type="Pfam" id="PF13338"/>
    </source>
</evidence>